<evidence type="ECO:0000256" key="2">
    <source>
        <dbReference type="ARBA" id="ARBA00005179"/>
    </source>
</evidence>
<dbReference type="Pfam" id="PF00067">
    <property type="entry name" value="p450"/>
    <property type="match status" value="1"/>
</dbReference>
<dbReference type="PANTHER" id="PTHR46300:SF7">
    <property type="entry name" value="P450, PUTATIVE (EUROFUNG)-RELATED"/>
    <property type="match status" value="1"/>
</dbReference>
<comment type="similarity">
    <text evidence="3">Belongs to the cytochrome P450 family.</text>
</comment>
<dbReference type="PRINTS" id="PR00463">
    <property type="entry name" value="EP450I"/>
</dbReference>
<dbReference type="InterPro" id="IPR050364">
    <property type="entry name" value="Cytochrome_P450_fung"/>
</dbReference>
<dbReference type="AlphaFoldDB" id="A0A8H3D3C2"/>
<comment type="cofactor">
    <cofactor evidence="1">
        <name>heme</name>
        <dbReference type="ChEBI" id="CHEBI:30413"/>
    </cofactor>
</comment>
<dbReference type="InterPro" id="IPR036396">
    <property type="entry name" value="Cyt_P450_sf"/>
</dbReference>
<protein>
    <recommendedName>
        <fullName evidence="11">O-methylsterigmatocystin oxidoreductase</fullName>
    </recommendedName>
</protein>
<evidence type="ECO:0000313" key="10">
    <source>
        <dbReference type="Proteomes" id="UP000663853"/>
    </source>
</evidence>
<evidence type="ECO:0000256" key="5">
    <source>
        <dbReference type="ARBA" id="ARBA00022723"/>
    </source>
</evidence>
<accession>A0A8H3D3C2</accession>
<organism evidence="9 10">
    <name type="scientific">Rhizoctonia solani</name>
    <dbReference type="NCBI Taxonomy" id="456999"/>
    <lineage>
        <taxon>Eukaryota</taxon>
        <taxon>Fungi</taxon>
        <taxon>Dikarya</taxon>
        <taxon>Basidiomycota</taxon>
        <taxon>Agaricomycotina</taxon>
        <taxon>Agaricomycetes</taxon>
        <taxon>Cantharellales</taxon>
        <taxon>Ceratobasidiaceae</taxon>
        <taxon>Rhizoctonia</taxon>
    </lineage>
</organism>
<evidence type="ECO:0000256" key="4">
    <source>
        <dbReference type="ARBA" id="ARBA00022617"/>
    </source>
</evidence>
<evidence type="ECO:0000256" key="1">
    <source>
        <dbReference type="ARBA" id="ARBA00001971"/>
    </source>
</evidence>
<dbReference type="GO" id="GO:0020037">
    <property type="term" value="F:heme binding"/>
    <property type="evidence" value="ECO:0007669"/>
    <property type="project" value="InterPro"/>
</dbReference>
<keyword evidence="7" id="KW-0408">Iron</keyword>
<comment type="pathway">
    <text evidence="2">Secondary metabolite biosynthesis.</text>
</comment>
<keyword evidence="6" id="KW-0560">Oxidoreductase</keyword>
<dbReference type="Gene3D" id="1.10.630.10">
    <property type="entry name" value="Cytochrome P450"/>
    <property type="match status" value="1"/>
</dbReference>
<dbReference type="InterPro" id="IPR001128">
    <property type="entry name" value="Cyt_P450"/>
</dbReference>
<evidence type="ECO:0000313" key="9">
    <source>
        <dbReference type="EMBL" id="CAE6512303.1"/>
    </source>
</evidence>
<evidence type="ECO:0008006" key="11">
    <source>
        <dbReference type="Google" id="ProtNLM"/>
    </source>
</evidence>
<keyword evidence="5" id="KW-0479">Metal-binding</keyword>
<dbReference type="EMBL" id="CAJMXA010003701">
    <property type="protein sequence ID" value="CAE6512303.1"/>
    <property type="molecule type" value="Genomic_DNA"/>
</dbReference>
<dbReference type="GO" id="GO:0016705">
    <property type="term" value="F:oxidoreductase activity, acting on paired donors, with incorporation or reduction of molecular oxygen"/>
    <property type="evidence" value="ECO:0007669"/>
    <property type="project" value="InterPro"/>
</dbReference>
<reference evidence="9" key="1">
    <citation type="submission" date="2021-01" db="EMBL/GenBank/DDBJ databases">
        <authorList>
            <person name="Kaushik A."/>
        </authorList>
    </citation>
    <scope>NUCLEOTIDE SEQUENCE</scope>
    <source>
        <strain evidence="9">AG6-10EEA</strain>
    </source>
</reference>
<proteinExistence type="inferred from homology"/>
<evidence type="ECO:0000256" key="3">
    <source>
        <dbReference type="ARBA" id="ARBA00010617"/>
    </source>
</evidence>
<keyword evidence="8" id="KW-0503">Monooxygenase</keyword>
<dbReference type="GO" id="GO:0005506">
    <property type="term" value="F:iron ion binding"/>
    <property type="evidence" value="ECO:0007669"/>
    <property type="project" value="InterPro"/>
</dbReference>
<name>A0A8H3D3C2_9AGAM</name>
<dbReference type="GO" id="GO:0004497">
    <property type="term" value="F:monooxygenase activity"/>
    <property type="evidence" value="ECO:0007669"/>
    <property type="project" value="UniProtKB-KW"/>
</dbReference>
<comment type="caution">
    <text evidence="9">The sequence shown here is derived from an EMBL/GenBank/DDBJ whole genome shotgun (WGS) entry which is preliminary data.</text>
</comment>
<keyword evidence="4" id="KW-0349">Heme</keyword>
<dbReference type="InterPro" id="IPR002401">
    <property type="entry name" value="Cyt_P450_E_grp-I"/>
</dbReference>
<evidence type="ECO:0000256" key="7">
    <source>
        <dbReference type="ARBA" id="ARBA00023004"/>
    </source>
</evidence>
<sequence>MSHIQLPWSLPYWKGEESIASTTSLCIILGCCMILIICKHLYKTWFNPASLPPSPPRHWFWGNKDFLNQPYRHVLIGTEFKNKLGNIISAVTPTHTTVFLNTMELATEILEKQTATTSGRPREVMANEILGWGTSPAFRKHDERHKKMRRVMASALHPAAARSYASQHLDTTLNFLRTVAANPEIFMDATNAAVGSFIMRLAYGYISQTTKDPLLGMSMISLYVSNYGWFPGAGFQRIGKTGHDMRIRYANETFNMVFDQVRKGQIERPSYVSGLLESKGGENASEEDIYLIKWTAASLFTAGSTTTASVVNSFFMMAALYPEVAKKAQAEIDSVVGRERIPGLQDRSLLPYTDAVVQEVMRMCPPVPLGLSHQATEDIEFHGYRIPKGATINPNIW</sequence>
<dbReference type="PANTHER" id="PTHR46300">
    <property type="entry name" value="P450, PUTATIVE (EUROFUNG)-RELATED-RELATED"/>
    <property type="match status" value="1"/>
</dbReference>
<dbReference type="Proteomes" id="UP000663853">
    <property type="component" value="Unassembled WGS sequence"/>
</dbReference>
<evidence type="ECO:0000256" key="8">
    <source>
        <dbReference type="ARBA" id="ARBA00023033"/>
    </source>
</evidence>
<dbReference type="SUPFAM" id="SSF48264">
    <property type="entry name" value="Cytochrome P450"/>
    <property type="match status" value="1"/>
</dbReference>
<evidence type="ECO:0000256" key="6">
    <source>
        <dbReference type="ARBA" id="ARBA00023002"/>
    </source>
</evidence>
<gene>
    <name evidence="9" type="ORF">RDB_LOCUS130988</name>
</gene>